<keyword evidence="8" id="KW-0234">DNA repair</keyword>
<dbReference type="GO" id="GO:0003906">
    <property type="term" value="F:DNA-(apurinic or apyrimidinic site) endonuclease activity"/>
    <property type="evidence" value="ECO:0007669"/>
    <property type="project" value="TreeGrafter"/>
</dbReference>
<protein>
    <recommendedName>
        <fullName evidence="3">exodeoxyribonuclease III</fullName>
        <ecNumber evidence="3">3.1.11.2</ecNumber>
    </recommendedName>
</protein>
<accession>A0A671U9F0</accession>
<evidence type="ECO:0000256" key="1">
    <source>
        <dbReference type="ARBA" id="ARBA00000493"/>
    </source>
</evidence>
<dbReference type="Pfam" id="PF03372">
    <property type="entry name" value="Exo_endo_phos"/>
    <property type="match status" value="1"/>
</dbReference>
<dbReference type="GO" id="GO:0008081">
    <property type="term" value="F:phosphoric diester hydrolase activity"/>
    <property type="evidence" value="ECO:0007669"/>
    <property type="project" value="TreeGrafter"/>
</dbReference>
<keyword evidence="5" id="KW-0227">DNA damage</keyword>
<evidence type="ECO:0000259" key="11">
    <source>
        <dbReference type="Pfam" id="PF03372"/>
    </source>
</evidence>
<dbReference type="GeneTree" id="ENSGT00950000183016"/>
<feature type="site" description="Transition state stabilizer" evidence="10">
    <location>
        <position position="144"/>
    </location>
</feature>
<dbReference type="Ensembl" id="ENSSAUT00010010075.1">
    <property type="protein sequence ID" value="ENSSAUP00010009449.1"/>
    <property type="gene ID" value="ENSSAUG00010004661.1"/>
</dbReference>
<reference evidence="12" key="3">
    <citation type="submission" date="2025-09" db="UniProtKB">
        <authorList>
            <consortium name="Ensembl"/>
        </authorList>
    </citation>
    <scope>IDENTIFICATION</scope>
</reference>
<dbReference type="InterPro" id="IPR036691">
    <property type="entry name" value="Endo/exonu/phosph_ase_sf"/>
</dbReference>
<dbReference type="PANTHER" id="PTHR22748:SF26">
    <property type="entry name" value="ENDONUCLEASE_EXONUCLEASE_PHOSPHATASE DOMAIN-CONTAINING PROTEIN"/>
    <property type="match status" value="1"/>
</dbReference>
<feature type="binding site" evidence="9">
    <location>
        <position position="40"/>
    </location>
    <ligand>
        <name>Mg(2+)</name>
        <dbReference type="ChEBI" id="CHEBI:18420"/>
        <label>1</label>
    </ligand>
</feature>
<dbReference type="SUPFAM" id="SSF56219">
    <property type="entry name" value="DNase I-like"/>
    <property type="match status" value="1"/>
</dbReference>
<dbReference type="Gene3D" id="3.60.10.10">
    <property type="entry name" value="Endonuclease/exonuclease/phosphatase"/>
    <property type="match status" value="1"/>
</dbReference>
<feature type="binding site" evidence="9">
    <location>
        <position position="142"/>
    </location>
    <ligand>
        <name>Mg(2+)</name>
        <dbReference type="ChEBI" id="CHEBI:18420"/>
        <label>1</label>
    </ligand>
</feature>
<comment type="cofactor">
    <cofactor evidence="9">
        <name>Mg(2+)</name>
        <dbReference type="ChEBI" id="CHEBI:18420"/>
    </cofactor>
    <cofactor evidence="9">
        <name>Mn(2+)</name>
        <dbReference type="ChEBI" id="CHEBI:29035"/>
    </cofactor>
    <text evidence="9">Probably binds two magnesium or manganese ions per subunit.</text>
</comment>
<keyword evidence="9" id="KW-0464">Manganese</keyword>
<feature type="binding site" evidence="9">
    <location>
        <position position="144"/>
    </location>
    <ligand>
        <name>Mg(2+)</name>
        <dbReference type="ChEBI" id="CHEBI:18420"/>
        <label>1</label>
    </ligand>
</feature>
<dbReference type="OMA" id="QIWINSI"/>
<evidence type="ECO:0000256" key="9">
    <source>
        <dbReference type="PIRSR" id="PIRSR604808-2"/>
    </source>
</evidence>
<comment type="similarity">
    <text evidence="2">Belongs to the DNA repair enzymes AP/ExoA family.</text>
</comment>
<reference evidence="12" key="2">
    <citation type="submission" date="2025-08" db="UniProtKB">
        <authorList>
            <consortium name="Ensembl"/>
        </authorList>
    </citation>
    <scope>IDENTIFICATION</scope>
</reference>
<evidence type="ECO:0000256" key="6">
    <source>
        <dbReference type="ARBA" id="ARBA00022801"/>
    </source>
</evidence>
<keyword evidence="13" id="KW-1185">Reference proteome</keyword>
<dbReference type="InterPro" id="IPR005135">
    <property type="entry name" value="Endo/exonuclease/phosphatase"/>
</dbReference>
<evidence type="ECO:0000256" key="10">
    <source>
        <dbReference type="PIRSR" id="PIRSR604808-3"/>
    </source>
</evidence>
<proteinExistence type="inferred from homology"/>
<dbReference type="InterPro" id="IPR004808">
    <property type="entry name" value="AP_endonuc_1"/>
</dbReference>
<feature type="domain" description="Endonuclease/exonuclease/phosphatase" evidence="11">
    <location>
        <begin position="9"/>
        <end position="216"/>
    </location>
</feature>
<evidence type="ECO:0000256" key="2">
    <source>
        <dbReference type="ARBA" id="ARBA00007092"/>
    </source>
</evidence>
<evidence type="ECO:0000256" key="7">
    <source>
        <dbReference type="ARBA" id="ARBA00022842"/>
    </source>
</evidence>
<dbReference type="GO" id="GO:0005634">
    <property type="term" value="C:nucleus"/>
    <property type="evidence" value="ECO:0007669"/>
    <property type="project" value="TreeGrafter"/>
</dbReference>
<name>A0A671U9F0_SPAAU</name>
<keyword evidence="6" id="KW-0378">Hydrolase</keyword>
<dbReference type="GO" id="GO:0046872">
    <property type="term" value="F:metal ion binding"/>
    <property type="evidence" value="ECO:0007669"/>
    <property type="project" value="UniProtKB-KW"/>
</dbReference>
<feature type="site" description="Important for catalytic activity" evidence="10">
    <location>
        <position position="206"/>
    </location>
</feature>
<dbReference type="Proteomes" id="UP000472265">
    <property type="component" value="Chromosome 2"/>
</dbReference>
<evidence type="ECO:0000313" key="12">
    <source>
        <dbReference type="Ensembl" id="ENSSAUP00010009449.1"/>
    </source>
</evidence>
<evidence type="ECO:0000256" key="8">
    <source>
        <dbReference type="ARBA" id="ARBA00023204"/>
    </source>
</evidence>
<dbReference type="CDD" id="cd09076">
    <property type="entry name" value="L1-EN"/>
    <property type="match status" value="1"/>
</dbReference>
<dbReference type="GO" id="GO:0008311">
    <property type="term" value="F:double-stranded DNA 3'-5' DNA exonuclease activity"/>
    <property type="evidence" value="ECO:0007669"/>
    <property type="project" value="UniProtKB-EC"/>
</dbReference>
<sequence>MGELVRLTSLNVKGANSAIKRRKILLYLKQKNPDLVFLQETHLEKKDSLLLQRDWIGRVLYSAGSSSQRGVAILIRKNFNIKIFKQQSDEEGRWIALDAELLGIRCTLMNIYAPTADLPGFFVDISNAITQFGNSYIVLGGDFNKVRDPKVDKTYKWGVTRPSQAQKAIDTMEEELDLVDAWRFFHPSDKEFTFYSHPHISYSRIDYFLISRSLLSITEQTTIGWRTWPPPHSLVSLCFLSQTIIEIIHVS</sequence>
<keyword evidence="4 9" id="KW-0479">Metal-binding</keyword>
<organism evidence="12 13">
    <name type="scientific">Sparus aurata</name>
    <name type="common">Gilthead sea bream</name>
    <dbReference type="NCBI Taxonomy" id="8175"/>
    <lineage>
        <taxon>Eukaryota</taxon>
        <taxon>Metazoa</taxon>
        <taxon>Chordata</taxon>
        <taxon>Craniata</taxon>
        <taxon>Vertebrata</taxon>
        <taxon>Euteleostomi</taxon>
        <taxon>Actinopterygii</taxon>
        <taxon>Neopterygii</taxon>
        <taxon>Teleostei</taxon>
        <taxon>Neoteleostei</taxon>
        <taxon>Acanthomorphata</taxon>
        <taxon>Eupercaria</taxon>
        <taxon>Spariformes</taxon>
        <taxon>Sparidae</taxon>
        <taxon>Sparus</taxon>
    </lineage>
</organism>
<reference evidence="12" key="1">
    <citation type="submission" date="2021-04" db="EMBL/GenBank/DDBJ databases">
        <authorList>
            <consortium name="Wellcome Sanger Institute Data Sharing"/>
        </authorList>
    </citation>
    <scope>NUCLEOTIDE SEQUENCE [LARGE SCALE GENOMIC DNA]</scope>
</reference>
<feature type="binding site" evidence="9">
    <location>
        <position position="11"/>
    </location>
    <ligand>
        <name>Mg(2+)</name>
        <dbReference type="ChEBI" id="CHEBI:18420"/>
        <label>1</label>
    </ligand>
</feature>
<evidence type="ECO:0000256" key="4">
    <source>
        <dbReference type="ARBA" id="ARBA00022723"/>
    </source>
</evidence>
<dbReference type="AlphaFoldDB" id="A0A671U9F0"/>
<comment type="catalytic activity">
    <reaction evidence="1">
        <text>Exonucleolytic cleavage in the 3'- to 5'-direction to yield nucleoside 5'-phosphates.</text>
        <dbReference type="EC" id="3.1.11.2"/>
    </reaction>
</comment>
<evidence type="ECO:0000256" key="5">
    <source>
        <dbReference type="ARBA" id="ARBA00022763"/>
    </source>
</evidence>
<keyword evidence="7 9" id="KW-0460">Magnesium</keyword>
<dbReference type="PANTHER" id="PTHR22748">
    <property type="entry name" value="AP ENDONUCLEASE"/>
    <property type="match status" value="1"/>
</dbReference>
<dbReference type="EC" id="3.1.11.2" evidence="3"/>
<dbReference type="GO" id="GO:0006284">
    <property type="term" value="P:base-excision repair"/>
    <property type="evidence" value="ECO:0007669"/>
    <property type="project" value="TreeGrafter"/>
</dbReference>
<evidence type="ECO:0000256" key="3">
    <source>
        <dbReference type="ARBA" id="ARBA00012115"/>
    </source>
</evidence>
<evidence type="ECO:0000313" key="13">
    <source>
        <dbReference type="Proteomes" id="UP000472265"/>
    </source>
</evidence>
<dbReference type="InParanoid" id="A0A671U9F0"/>